<evidence type="ECO:0000313" key="2">
    <source>
        <dbReference type="EMBL" id="CAI9302287.1"/>
    </source>
</evidence>
<accession>A0AA36A2Y3</accession>
<proteinExistence type="predicted"/>
<evidence type="ECO:0000256" key="1">
    <source>
        <dbReference type="SAM" id="MobiDB-lite"/>
    </source>
</evidence>
<keyword evidence="3" id="KW-1185">Reference proteome</keyword>
<reference evidence="2" key="1">
    <citation type="submission" date="2023-04" db="EMBL/GenBank/DDBJ databases">
        <authorList>
            <person name="Vijverberg K."/>
            <person name="Xiong W."/>
            <person name="Schranz E."/>
        </authorList>
    </citation>
    <scope>NUCLEOTIDE SEQUENCE</scope>
</reference>
<dbReference type="AlphaFoldDB" id="A0AA36A2Y3"/>
<protein>
    <submittedName>
        <fullName evidence="2">Uncharacterized protein</fullName>
    </submittedName>
</protein>
<organism evidence="2 3">
    <name type="scientific">Lactuca saligna</name>
    <name type="common">Willowleaf lettuce</name>
    <dbReference type="NCBI Taxonomy" id="75948"/>
    <lineage>
        <taxon>Eukaryota</taxon>
        <taxon>Viridiplantae</taxon>
        <taxon>Streptophyta</taxon>
        <taxon>Embryophyta</taxon>
        <taxon>Tracheophyta</taxon>
        <taxon>Spermatophyta</taxon>
        <taxon>Magnoliopsida</taxon>
        <taxon>eudicotyledons</taxon>
        <taxon>Gunneridae</taxon>
        <taxon>Pentapetalae</taxon>
        <taxon>asterids</taxon>
        <taxon>campanulids</taxon>
        <taxon>Asterales</taxon>
        <taxon>Asteraceae</taxon>
        <taxon>Cichorioideae</taxon>
        <taxon>Cichorieae</taxon>
        <taxon>Lactucinae</taxon>
        <taxon>Lactuca</taxon>
    </lineage>
</organism>
<dbReference type="PANTHER" id="PTHR31973:SF187">
    <property type="entry name" value="MUTATOR TRANSPOSASE MUDRA PROTEIN"/>
    <property type="match status" value="1"/>
</dbReference>
<dbReference type="PANTHER" id="PTHR31973">
    <property type="entry name" value="POLYPROTEIN, PUTATIVE-RELATED"/>
    <property type="match status" value="1"/>
</dbReference>
<name>A0AA36A2Y3_LACSI</name>
<feature type="region of interest" description="Disordered" evidence="1">
    <location>
        <begin position="57"/>
        <end position="89"/>
    </location>
</feature>
<sequence>MENIHDFDTIDMELDVYFKKKPVSQCKYEFLNIQCEEDDGKAVDDALTKNNIQARNDAQTGINKEDSDEDYLEGSNKEDSDEELEYSTHNPKGLVEASKDIRPYVEHMQCARHIYANFIKVYSGVELRNMFWVTIQSTTEGYFKFNMERIRAISFGAYDHLIAREPTSWCRAYFSTGLALRL</sequence>
<evidence type="ECO:0000313" key="3">
    <source>
        <dbReference type="Proteomes" id="UP001177003"/>
    </source>
</evidence>
<gene>
    <name evidence="2" type="ORF">LSALG_LOCUS40782</name>
</gene>
<dbReference type="EMBL" id="OX465085">
    <property type="protein sequence ID" value="CAI9302287.1"/>
    <property type="molecule type" value="Genomic_DNA"/>
</dbReference>
<dbReference type="Proteomes" id="UP001177003">
    <property type="component" value="Chromosome 9"/>
</dbReference>